<evidence type="ECO:0000256" key="2">
    <source>
        <dbReference type="ARBA" id="ARBA00022670"/>
    </source>
</evidence>
<keyword evidence="3" id="KW-0378">Hydrolase</keyword>
<dbReference type="SUPFAM" id="SSF50789">
    <property type="entry name" value="Herpes virus serine proteinase, assemblin"/>
    <property type="match status" value="1"/>
</dbReference>
<dbReference type="NCBIfam" id="TIGR01543">
    <property type="entry name" value="proheadase_HK97"/>
    <property type="match status" value="1"/>
</dbReference>
<name>A0A4S1XFM7_9SPHN</name>
<evidence type="ECO:0000313" key="6">
    <source>
        <dbReference type="Proteomes" id="UP000306147"/>
    </source>
</evidence>
<feature type="domain" description="Prohead serine protease" evidence="4">
    <location>
        <begin position="20"/>
        <end position="140"/>
    </location>
</feature>
<evidence type="ECO:0000313" key="5">
    <source>
        <dbReference type="EMBL" id="TGX54755.1"/>
    </source>
</evidence>
<dbReference type="GO" id="GO:0006508">
    <property type="term" value="P:proteolysis"/>
    <property type="evidence" value="ECO:0007669"/>
    <property type="project" value="UniProtKB-KW"/>
</dbReference>
<dbReference type="RefSeq" id="WP_135962651.1">
    <property type="nucleotide sequence ID" value="NZ_SRXT01000002.1"/>
</dbReference>
<dbReference type="Proteomes" id="UP000306147">
    <property type="component" value="Unassembled WGS sequence"/>
</dbReference>
<dbReference type="InterPro" id="IPR054613">
    <property type="entry name" value="Peptidase_S78_dom"/>
</dbReference>
<keyword evidence="2 5" id="KW-0645">Protease</keyword>
<reference evidence="5 6" key="1">
    <citation type="submission" date="2019-04" db="EMBL/GenBank/DDBJ databases">
        <title>Sphingomonas psychrotolerans sp. nov., isolated from soil in the Tianshan Mountains, Xinjiang, China.</title>
        <authorList>
            <person name="Luo Y."/>
            <person name="Sheng H."/>
        </authorList>
    </citation>
    <scope>NUCLEOTIDE SEQUENCE [LARGE SCALE GENOMIC DNA]</scope>
    <source>
        <strain evidence="5 6">ZFGT-11</strain>
    </source>
</reference>
<keyword evidence="6" id="KW-1185">Reference proteome</keyword>
<comment type="caution">
    <text evidence="5">The sequence shown here is derived from an EMBL/GenBank/DDBJ whole genome shotgun (WGS) entry which is preliminary data.</text>
</comment>
<dbReference type="Pfam" id="PF04586">
    <property type="entry name" value="Peptidase_S78"/>
    <property type="match status" value="1"/>
</dbReference>
<dbReference type="EMBL" id="SRXT01000002">
    <property type="protein sequence ID" value="TGX54755.1"/>
    <property type="molecule type" value="Genomic_DNA"/>
</dbReference>
<sequence>MIPFDAACGGAQDRLRQAQGRAVRFAGYAAVFDVPDRGGDVVRRGAFRLAGPVPLLWQHDGAPVGTVERLAEDRRGLRVIGRVETPELAAAVAKGGVTGLSFGYRVTEARGTTRREIKALELLEVSLVASPMQPLARVHAVDCAAWREAGTSAG</sequence>
<evidence type="ECO:0000256" key="3">
    <source>
        <dbReference type="ARBA" id="ARBA00022801"/>
    </source>
</evidence>
<protein>
    <submittedName>
        <fullName evidence="5">HK97 family phage prohead protease</fullName>
    </submittedName>
</protein>
<accession>A0A4S1XFM7</accession>
<evidence type="ECO:0000256" key="1">
    <source>
        <dbReference type="ARBA" id="ARBA00022612"/>
    </source>
</evidence>
<keyword evidence="1" id="KW-1188">Viral release from host cell</keyword>
<dbReference type="OrthoDB" id="9804926at2"/>
<evidence type="ECO:0000259" key="4">
    <source>
        <dbReference type="Pfam" id="PF04586"/>
    </source>
</evidence>
<dbReference type="InterPro" id="IPR006433">
    <property type="entry name" value="Prohead_protease"/>
</dbReference>
<organism evidence="5 6">
    <name type="scientific">Sphingomonas gei</name>
    <dbReference type="NCBI Taxonomy" id="1395960"/>
    <lineage>
        <taxon>Bacteria</taxon>
        <taxon>Pseudomonadati</taxon>
        <taxon>Pseudomonadota</taxon>
        <taxon>Alphaproteobacteria</taxon>
        <taxon>Sphingomonadales</taxon>
        <taxon>Sphingomonadaceae</taxon>
        <taxon>Sphingomonas</taxon>
    </lineage>
</organism>
<proteinExistence type="predicted"/>
<dbReference type="GO" id="GO:0008233">
    <property type="term" value="F:peptidase activity"/>
    <property type="evidence" value="ECO:0007669"/>
    <property type="project" value="UniProtKB-KW"/>
</dbReference>
<gene>
    <name evidence="5" type="ORF">E5A73_04675</name>
</gene>
<dbReference type="AlphaFoldDB" id="A0A4S1XFM7"/>